<dbReference type="Proteomes" id="UP000002748">
    <property type="component" value="Unassembled WGS sequence"/>
</dbReference>
<evidence type="ECO:0000259" key="3">
    <source>
        <dbReference type="Pfam" id="PF07859"/>
    </source>
</evidence>
<evidence type="ECO:0000313" key="4">
    <source>
        <dbReference type="EMBL" id="EJT49669.1"/>
    </source>
</evidence>
<dbReference type="PANTHER" id="PTHR48081">
    <property type="entry name" value="AB HYDROLASE SUPERFAMILY PROTEIN C4A8.06C"/>
    <property type="match status" value="1"/>
</dbReference>
<feature type="region of interest" description="Disordered" evidence="2">
    <location>
        <begin position="871"/>
        <end position="956"/>
    </location>
</feature>
<evidence type="ECO:0000313" key="5">
    <source>
        <dbReference type="Proteomes" id="UP000002748"/>
    </source>
</evidence>
<feature type="region of interest" description="Disordered" evidence="2">
    <location>
        <begin position="784"/>
        <end position="808"/>
    </location>
</feature>
<organism evidence="4 5">
    <name type="scientific">Trichosporon asahii var. asahii (strain ATCC 90039 / CBS 2479 / JCM 2466 / KCTC 7840 / NBRC 103889/ NCYC 2677 / UAMH 7654)</name>
    <name type="common">Yeast</name>
    <dbReference type="NCBI Taxonomy" id="1186058"/>
    <lineage>
        <taxon>Eukaryota</taxon>
        <taxon>Fungi</taxon>
        <taxon>Dikarya</taxon>
        <taxon>Basidiomycota</taxon>
        <taxon>Agaricomycotina</taxon>
        <taxon>Tremellomycetes</taxon>
        <taxon>Trichosporonales</taxon>
        <taxon>Trichosporonaceae</taxon>
        <taxon>Trichosporon</taxon>
    </lineage>
</organism>
<comment type="caution">
    <text evidence="4">The sequence shown here is derived from an EMBL/GenBank/DDBJ whole genome shotgun (WGS) entry which is preliminary data.</text>
</comment>
<dbReference type="EMBL" id="ALBS01000161">
    <property type="protein sequence ID" value="EJT49669.1"/>
    <property type="molecule type" value="Genomic_DNA"/>
</dbReference>
<dbReference type="InterPro" id="IPR050300">
    <property type="entry name" value="GDXG_lipolytic_enzyme"/>
</dbReference>
<dbReference type="PANTHER" id="PTHR48081:SF19">
    <property type="entry name" value="AB HYDROLASE SUPERFAMILY PROTEIN C4A8.06C"/>
    <property type="match status" value="1"/>
</dbReference>
<reference evidence="4 5" key="1">
    <citation type="journal article" date="2012" name="Eukaryot. Cell">
        <title>Draft genome sequence of CBS 2479, the standard type strain of Trichosporon asahii.</title>
        <authorList>
            <person name="Yang R.Y."/>
            <person name="Li H.T."/>
            <person name="Zhu H."/>
            <person name="Zhou G.P."/>
            <person name="Wang M."/>
            <person name="Wang L."/>
        </authorList>
    </citation>
    <scope>NUCLEOTIDE SEQUENCE [LARGE SCALE GENOMIC DNA]</scope>
    <source>
        <strain evidence="5">ATCC 90039 / CBS 2479 / JCM 2466 / KCTC 7840 / NCYC 2677 / UAMH 7654</strain>
    </source>
</reference>
<feature type="compositionally biased region" description="Basic residues" evidence="2">
    <location>
        <begin position="462"/>
        <end position="477"/>
    </location>
</feature>
<dbReference type="RefSeq" id="XP_014180917.1">
    <property type="nucleotide sequence ID" value="XM_014325442.1"/>
</dbReference>
<feature type="domain" description="Alpha/beta hydrolase fold-3" evidence="3">
    <location>
        <begin position="226"/>
        <end position="300"/>
    </location>
</feature>
<dbReference type="AlphaFoldDB" id="J6EYE2"/>
<name>J6EYE2_TRIAS</name>
<sequence>MGFGSHHSPQFGTTGVVLNATPTVVSTFFQHVFTWPTRHKSRNAPSGSESPTSIGTLPANQMSYDQGLHVVKQFLNYASEHGVEELQGFSAQPLPIPLVKVPDENIERATVILTEQLSKYADGKGLELVGGKKWWQVRGRPLEGEWIEHYQRRMEREAANGQPNGTDRADKRKSWRHSTLGSFTSSRTKPVLDGSGAEVDTDRVIMYIHVSIRKLPDTAWKLTSQPCGLLDSLAAYLYLIDPPEGKPIDPANIILMGDSAGGGMCLSLLVVIREMGLPMPAAASLMSPWVDLTHSMPSINQWDGGDYIPNVGFHYRPSLVWPPLPVPDNGVMVKLADGTEKEVDDQIQLYCPNNLLTHPLVSPINNGSLGGLCPLYIVGRDQWLGLMPDCRLSRTAARRSDLRRAQGGRPARLPAQPRDTGRVSRASTARGRLPADEGAPAGLRGRMSRRDDAGLDPERKVHLPRNRQRGERKRRQRSVMGGAEVAEPLSMSRSGSEGGVTPQRSTSLGMTPAGSGATDEELSDGTASEPESPSATSPSRRYFSRHKPLDHMQVRGVEPRSSAPIVAERVSTHGRITPMEPDSEVQALDPKLRTRVGRIRSDGPIGRWLEKRAQWDARWPDRLAKYRDIRARDRAQAEKQGFLTGTLQGEHPPPSALAGMANPELARKVGKSVDEPTSKTTVPVLLWSSLASKRDAEAAEKDERDERDEKDESEKEGKEGGGTLARIISGKPARDDGGSSRAESERALARGVEDEDRKMSTAGQTLGTVAAGTAVVTSVAAAPGAPAEVGEVAPHTRTSLDGERGAALSRVSTNASEYVLASEVVDSTPEANGDVRETVVTQTIAPADASAYDTVGVSGVSGAHATDYATAPAASEKAGSGEPEPQSHLSGTTATPSALPPATATSAEKPLTNGTAPAEVVEKTPAANGVDGDEKTNGVNGTGEKLTTTGKKGVSDEYVDMPRKGVMGKLCC</sequence>
<feature type="compositionally biased region" description="Low complexity" evidence="2">
    <location>
        <begin position="526"/>
        <end position="539"/>
    </location>
</feature>
<keyword evidence="1" id="KW-0378">Hydrolase</keyword>
<dbReference type="GeneID" id="25984681"/>
<dbReference type="Pfam" id="PF07859">
    <property type="entry name" value="Abhydrolase_3"/>
    <property type="match status" value="1"/>
</dbReference>
<dbReference type="HOGENOM" id="CLU_305272_0_0_1"/>
<feature type="compositionally biased region" description="Basic and acidic residues" evidence="2">
    <location>
        <begin position="732"/>
        <end position="759"/>
    </location>
</feature>
<feature type="compositionally biased region" description="Basic and acidic residues" evidence="2">
    <location>
        <begin position="693"/>
        <end position="704"/>
    </location>
</feature>
<gene>
    <name evidence="4" type="ORF">A1Q1_01167</name>
</gene>
<feature type="compositionally biased region" description="Low complexity" evidence="2">
    <location>
        <begin position="890"/>
        <end position="907"/>
    </location>
</feature>
<protein>
    <recommendedName>
        <fullName evidence="3">Alpha/beta hydrolase fold-3 domain-containing protein</fullName>
    </recommendedName>
</protein>
<feature type="compositionally biased region" description="Low complexity" evidence="2">
    <location>
        <begin position="784"/>
        <end position="793"/>
    </location>
</feature>
<evidence type="ECO:0000256" key="2">
    <source>
        <dbReference type="SAM" id="MobiDB-lite"/>
    </source>
</evidence>
<dbReference type="InterPro" id="IPR013094">
    <property type="entry name" value="AB_hydrolase_3"/>
</dbReference>
<dbReference type="VEuPathDB" id="FungiDB:A1Q1_01167"/>
<dbReference type="SUPFAM" id="SSF53474">
    <property type="entry name" value="alpha/beta-Hydrolases"/>
    <property type="match status" value="1"/>
</dbReference>
<dbReference type="KEGG" id="tasa:A1Q1_01167"/>
<feature type="compositionally biased region" description="Polar residues" evidence="2">
    <location>
        <begin position="43"/>
        <end position="59"/>
    </location>
</feature>
<feature type="region of interest" description="Disordered" evidence="2">
    <location>
        <begin position="155"/>
        <end position="178"/>
    </location>
</feature>
<dbReference type="OrthoDB" id="1662883at2759"/>
<feature type="region of interest" description="Disordered" evidence="2">
    <location>
        <begin position="398"/>
        <end position="551"/>
    </location>
</feature>
<evidence type="ECO:0000256" key="1">
    <source>
        <dbReference type="ARBA" id="ARBA00022801"/>
    </source>
</evidence>
<proteinExistence type="predicted"/>
<feature type="compositionally biased region" description="Basic and acidic residues" evidence="2">
    <location>
        <begin position="710"/>
        <end position="719"/>
    </location>
</feature>
<dbReference type="InterPro" id="IPR029058">
    <property type="entry name" value="AB_hydrolase_fold"/>
</dbReference>
<feature type="compositionally biased region" description="Basic and acidic residues" evidence="2">
    <location>
        <begin position="448"/>
        <end position="461"/>
    </location>
</feature>
<dbReference type="Gene3D" id="3.40.50.1820">
    <property type="entry name" value="alpha/beta hydrolase"/>
    <property type="match status" value="1"/>
</dbReference>
<feature type="region of interest" description="Disordered" evidence="2">
    <location>
        <begin position="693"/>
        <end position="759"/>
    </location>
</feature>
<dbReference type="GO" id="GO:0016787">
    <property type="term" value="F:hydrolase activity"/>
    <property type="evidence" value="ECO:0007669"/>
    <property type="project" value="UniProtKB-KW"/>
</dbReference>
<accession>J6EYE2</accession>
<feature type="region of interest" description="Disordered" evidence="2">
    <location>
        <begin position="38"/>
        <end position="59"/>
    </location>
</feature>
<feature type="compositionally biased region" description="Low complexity" evidence="2">
    <location>
        <begin position="942"/>
        <end position="952"/>
    </location>
</feature>